<feature type="transmembrane region" description="Helical" evidence="1">
    <location>
        <begin position="88"/>
        <end position="107"/>
    </location>
</feature>
<name>A0A328C8E1_9DELT</name>
<feature type="transmembrane region" description="Helical" evidence="1">
    <location>
        <begin position="423"/>
        <end position="441"/>
    </location>
</feature>
<dbReference type="AlphaFoldDB" id="A0A328C8E1"/>
<keyword evidence="1" id="KW-1133">Transmembrane helix</keyword>
<feature type="transmembrane region" description="Helical" evidence="1">
    <location>
        <begin position="127"/>
        <end position="160"/>
    </location>
</feature>
<feature type="transmembrane region" description="Helical" evidence="1">
    <location>
        <begin position="167"/>
        <end position="187"/>
    </location>
</feature>
<protein>
    <submittedName>
        <fullName evidence="2">Aminobenzoyl-glutamate transporter</fullName>
    </submittedName>
</protein>
<dbReference type="RefSeq" id="WP_111729766.1">
    <property type="nucleotide sequence ID" value="NZ_QHKO01000004.1"/>
</dbReference>
<feature type="transmembrane region" description="Helical" evidence="1">
    <location>
        <begin position="484"/>
        <end position="507"/>
    </location>
</feature>
<dbReference type="PANTHER" id="PTHR30282:SF0">
    <property type="entry name" value="P-AMINOBENZOYL-GLUTAMATE TRANSPORT PROTEIN"/>
    <property type="match status" value="1"/>
</dbReference>
<dbReference type="EMBL" id="QHKO01000004">
    <property type="protein sequence ID" value="RAL22195.1"/>
    <property type="molecule type" value="Genomic_DNA"/>
</dbReference>
<dbReference type="GO" id="GO:0015558">
    <property type="term" value="F:secondary active p-aminobenzoyl-glutamate transmembrane transporter activity"/>
    <property type="evidence" value="ECO:0007669"/>
    <property type="project" value="InterPro"/>
</dbReference>
<keyword evidence="1" id="KW-0472">Membrane</keyword>
<evidence type="ECO:0000313" key="3">
    <source>
        <dbReference type="Proteomes" id="UP000249169"/>
    </source>
</evidence>
<feature type="transmembrane region" description="Helical" evidence="1">
    <location>
        <begin position="314"/>
        <end position="336"/>
    </location>
</feature>
<dbReference type="Proteomes" id="UP000249169">
    <property type="component" value="Unassembled WGS sequence"/>
</dbReference>
<keyword evidence="3" id="KW-1185">Reference proteome</keyword>
<evidence type="ECO:0000256" key="1">
    <source>
        <dbReference type="SAM" id="Phobius"/>
    </source>
</evidence>
<dbReference type="GO" id="GO:1902604">
    <property type="term" value="P:p-aminobenzoyl-glutamate transmembrane transport"/>
    <property type="evidence" value="ECO:0007669"/>
    <property type="project" value="InterPro"/>
</dbReference>
<organism evidence="2 3">
    <name type="scientific">Lujinxingia litoralis</name>
    <dbReference type="NCBI Taxonomy" id="2211119"/>
    <lineage>
        <taxon>Bacteria</taxon>
        <taxon>Deltaproteobacteria</taxon>
        <taxon>Bradymonadales</taxon>
        <taxon>Lujinxingiaceae</taxon>
        <taxon>Lujinxingia</taxon>
    </lineage>
</organism>
<feature type="transmembrane region" description="Helical" evidence="1">
    <location>
        <begin position="217"/>
        <end position="236"/>
    </location>
</feature>
<reference evidence="2 3" key="1">
    <citation type="submission" date="2018-05" db="EMBL/GenBank/DDBJ databases">
        <title>Lujinxingia marina gen. nov. sp. nov., a new facultative anaerobic member of the class Deltaproteobacteria, and proposal of Lujinxingaceae fam. nov.</title>
        <authorList>
            <person name="Li C.-M."/>
        </authorList>
    </citation>
    <scope>NUCLEOTIDE SEQUENCE [LARGE SCALE GENOMIC DNA]</scope>
    <source>
        <strain evidence="2 3">B210</strain>
    </source>
</reference>
<keyword evidence="1" id="KW-0812">Transmembrane</keyword>
<dbReference type="PANTHER" id="PTHR30282">
    <property type="entry name" value="P-AMINOBENZOYL GLUTAMATE TRANSPORTER"/>
    <property type="match status" value="1"/>
</dbReference>
<feature type="transmembrane region" description="Helical" evidence="1">
    <location>
        <begin position="357"/>
        <end position="376"/>
    </location>
</feature>
<feature type="transmembrane region" description="Helical" evidence="1">
    <location>
        <begin position="396"/>
        <end position="416"/>
    </location>
</feature>
<sequence>MSASPAPEERPNLAVRTLEKIARVGNRLPDPLTLFVIMAGLVVVLSALLAGASAEVRQTSGELKLMEVQSLLSWEGIRWMFLSAIDNFMGFAPLGPVLTVMLGIGIAERTGFITMGLRVLVASVPKSMITATLVFACVMSSMVADAGYVVLTPLGALLFAGLGRHPIAGLAAAYAGVSGGFSANLLITGLDPMLARLTGQAAETLDPGYAVNATANYYFLVVSTILVTVVCTWVTTKIVEPMLGKWDPSQASDEYGGKDAPEEPGAEERRAFFIALAVGGVVAAGIAFLGIWSGSPLRDVVEPGEPAVSALHSYFEAVEVLIALLFVFPGIVYGVVMKSIKSDKDVAKMASDTMGTMGAYVVLAFIAGQFVAYFNWTNLGAITAVRGAQGLEAVGLTGMPLLLAFLGVSALMNLFVGSASAKWAFMAPIFVPMMMMMGFSPEVVQAAYRVGDSITNIITPLMPYLPIIIVFAQRYVRDIKMGTILTTMLPYSVALGIAWTVLLIVWLQLGLPLGPGVSATYVLPGG</sequence>
<feature type="transmembrane region" description="Helical" evidence="1">
    <location>
        <begin position="32"/>
        <end position="54"/>
    </location>
</feature>
<dbReference type="Pfam" id="PF03806">
    <property type="entry name" value="ABG_transport"/>
    <property type="match status" value="1"/>
</dbReference>
<dbReference type="InterPro" id="IPR004697">
    <property type="entry name" value="AbgT"/>
</dbReference>
<feature type="transmembrane region" description="Helical" evidence="1">
    <location>
        <begin position="453"/>
        <end position="472"/>
    </location>
</feature>
<feature type="transmembrane region" description="Helical" evidence="1">
    <location>
        <begin position="271"/>
        <end position="294"/>
    </location>
</feature>
<proteinExistence type="predicted"/>
<gene>
    <name evidence="2" type="ORF">DL240_10085</name>
</gene>
<evidence type="ECO:0000313" key="2">
    <source>
        <dbReference type="EMBL" id="RAL22195.1"/>
    </source>
</evidence>
<comment type="caution">
    <text evidence="2">The sequence shown here is derived from an EMBL/GenBank/DDBJ whole genome shotgun (WGS) entry which is preliminary data.</text>
</comment>
<accession>A0A328C8E1</accession>
<dbReference type="OrthoDB" id="3314392at2"/>